<dbReference type="InterPro" id="IPR000225">
    <property type="entry name" value="Armadillo"/>
</dbReference>
<dbReference type="GO" id="GO:0005737">
    <property type="term" value="C:cytoplasm"/>
    <property type="evidence" value="ECO:0007669"/>
    <property type="project" value="InterPro"/>
</dbReference>
<dbReference type="GO" id="GO:0005634">
    <property type="term" value="C:nucleus"/>
    <property type="evidence" value="ECO:0007669"/>
    <property type="project" value="UniProtKB-ARBA"/>
</dbReference>
<dbReference type="GO" id="GO:0061608">
    <property type="term" value="F:nuclear import signal receptor activity"/>
    <property type="evidence" value="ECO:0007669"/>
    <property type="project" value="InterPro"/>
</dbReference>
<dbReference type="InterPro" id="IPR032413">
    <property type="entry name" value="Arm_3"/>
</dbReference>
<dbReference type="Proteomes" id="UP000694402">
    <property type="component" value="Unassembled WGS sequence"/>
</dbReference>
<organism evidence="8 9">
    <name type="scientific">Oncorhynchus tshawytscha</name>
    <name type="common">Chinook salmon</name>
    <name type="synonym">Salmo tshawytscha</name>
    <dbReference type="NCBI Taxonomy" id="74940"/>
    <lineage>
        <taxon>Eukaryota</taxon>
        <taxon>Metazoa</taxon>
        <taxon>Chordata</taxon>
        <taxon>Craniata</taxon>
        <taxon>Vertebrata</taxon>
        <taxon>Euteleostomi</taxon>
        <taxon>Actinopterygii</taxon>
        <taxon>Neopterygii</taxon>
        <taxon>Teleostei</taxon>
        <taxon>Protacanthopterygii</taxon>
        <taxon>Salmoniformes</taxon>
        <taxon>Salmonidae</taxon>
        <taxon>Salmoninae</taxon>
        <taxon>Oncorhynchus</taxon>
    </lineage>
</organism>
<dbReference type="Gene3D" id="1.25.10.10">
    <property type="entry name" value="Leucine-rich Repeat Variant"/>
    <property type="match status" value="1"/>
</dbReference>
<dbReference type="PROSITE" id="PS50176">
    <property type="entry name" value="ARM_REPEAT"/>
    <property type="match status" value="3"/>
</dbReference>
<dbReference type="InterPro" id="IPR016024">
    <property type="entry name" value="ARM-type_fold"/>
</dbReference>
<keyword evidence="3" id="KW-0677">Repeat</keyword>
<dbReference type="InterPro" id="IPR011989">
    <property type="entry name" value="ARM-like"/>
</dbReference>
<keyword evidence="9" id="KW-1185">Reference proteome</keyword>
<feature type="repeat" description="ARM" evidence="6">
    <location>
        <begin position="114"/>
        <end position="156"/>
    </location>
</feature>
<sequence>MSAGNENGVRLDKFKNKEKMQLRRRVEVNHELRKAKKDDQIFKRRNVTTLVDEATSPLQEKSQNCQATRQWTVEEILAGVNSNNLDAQLNATQAARKLLSRERHPPIDHIISAGLIPKLVAFLGLESPPIQFEAAWALTNIASGTSDQTSAVVEGGAIPAFIRLAVWALGNIAGDGSVYRDQVIKHGAVLSLFSSGYLRNITWTLSNLCRNKNPSPPLAAVQQIMPTLVRLLHYDDKEVLADTCWALSYLTDGPNDRIEVVVQTGLISRLVQLLGSGEIAVVTPSLRAIGNMVTGTDEQTQAVLNAGALSMFPGLLRHHKSNIQKEASWTLSNITAGRDSQIQDVINAGLVPLMVDVLRKGDYKTQKEAVWAITNFTSGGTVEQVVYLVQANVLEPLLNLLSTKDSKTILVILDAITNIFLAGDKIGEAERLCMMIEECGGLDKIEALQSHENELVYKASLNLIEKYFSGEEEEDQCVAPELTTDGYAFQISENQSTFNF</sequence>
<evidence type="ECO:0000256" key="6">
    <source>
        <dbReference type="PROSITE-ProRule" id="PRU00259"/>
    </source>
</evidence>
<dbReference type="Pfam" id="PF01749">
    <property type="entry name" value="IBB"/>
    <property type="match status" value="1"/>
</dbReference>
<keyword evidence="2 5" id="KW-0813">Transport</keyword>
<dbReference type="InterPro" id="IPR024931">
    <property type="entry name" value="Importin_alpha"/>
</dbReference>
<dbReference type="Ensembl" id="ENSOTST00005059660.2">
    <property type="protein sequence ID" value="ENSOTSP00005054787.2"/>
    <property type="gene ID" value="ENSOTSG00005038373.2"/>
</dbReference>
<dbReference type="PROSITE" id="PS51214">
    <property type="entry name" value="IBB"/>
    <property type="match status" value="1"/>
</dbReference>
<evidence type="ECO:0000256" key="1">
    <source>
        <dbReference type="ARBA" id="ARBA00010394"/>
    </source>
</evidence>
<comment type="similarity">
    <text evidence="1 5">Belongs to the importin alpha family.</text>
</comment>
<feature type="repeat" description="ARM" evidence="6">
    <location>
        <begin position="223"/>
        <end position="265"/>
    </location>
</feature>
<evidence type="ECO:0000313" key="8">
    <source>
        <dbReference type="Ensembl" id="ENSOTSP00005054787.2"/>
    </source>
</evidence>
<evidence type="ECO:0000256" key="4">
    <source>
        <dbReference type="ARBA" id="ARBA00022927"/>
    </source>
</evidence>
<proteinExistence type="inferred from homology"/>
<evidence type="ECO:0000256" key="3">
    <source>
        <dbReference type="ARBA" id="ARBA00022737"/>
    </source>
</evidence>
<accession>A0A8C8GUB1</accession>
<evidence type="ECO:0000313" key="9">
    <source>
        <dbReference type="Proteomes" id="UP000694402"/>
    </source>
</evidence>
<reference evidence="8" key="1">
    <citation type="submission" date="2025-08" db="UniProtKB">
        <authorList>
            <consortium name="Ensembl"/>
        </authorList>
    </citation>
    <scope>IDENTIFICATION</scope>
</reference>
<name>A0A8C8GUB1_ONCTS</name>
<protein>
    <recommendedName>
        <fullName evidence="5">Importin subunit alpha</fullName>
    </recommendedName>
</protein>
<dbReference type="InterPro" id="IPR002652">
    <property type="entry name" value="Importin-a_IBB"/>
</dbReference>
<evidence type="ECO:0000259" key="7">
    <source>
        <dbReference type="PROSITE" id="PS51214"/>
    </source>
</evidence>
<feature type="domain" description="IBB" evidence="7">
    <location>
        <begin position="1"/>
        <end position="54"/>
    </location>
</feature>
<dbReference type="Gene3D" id="1.20.5.690">
    <property type="entry name" value="Importin-alpha, importin-beta-binding domain"/>
    <property type="match status" value="1"/>
</dbReference>
<dbReference type="GO" id="GO:0006606">
    <property type="term" value="P:protein import into nucleus"/>
    <property type="evidence" value="ECO:0007669"/>
    <property type="project" value="InterPro"/>
</dbReference>
<dbReference type="PANTHER" id="PTHR23316">
    <property type="entry name" value="IMPORTIN ALPHA"/>
    <property type="match status" value="1"/>
</dbReference>
<dbReference type="PIRSF" id="PIRSF005673">
    <property type="entry name" value="Importin_alpha"/>
    <property type="match status" value="1"/>
</dbReference>
<evidence type="ECO:0000256" key="5">
    <source>
        <dbReference type="PIRNR" id="PIRNR005673"/>
    </source>
</evidence>
<keyword evidence="4 5" id="KW-0653">Protein transport</keyword>
<dbReference type="SUPFAM" id="SSF48371">
    <property type="entry name" value="ARM repeat"/>
    <property type="match status" value="1"/>
</dbReference>
<dbReference type="InterPro" id="IPR036975">
    <property type="entry name" value="Importin-a_IBB_sf"/>
</dbReference>
<gene>
    <name evidence="8" type="primary">KPNA2</name>
</gene>
<dbReference type="Pfam" id="PF16186">
    <property type="entry name" value="Arm_3"/>
    <property type="match status" value="1"/>
</dbReference>
<feature type="repeat" description="ARM" evidence="6">
    <location>
        <begin position="265"/>
        <end position="307"/>
    </location>
</feature>
<evidence type="ECO:0000256" key="2">
    <source>
        <dbReference type="ARBA" id="ARBA00022448"/>
    </source>
</evidence>
<dbReference type="Pfam" id="PF00514">
    <property type="entry name" value="Arm"/>
    <property type="match status" value="6"/>
</dbReference>
<dbReference type="AlphaFoldDB" id="A0A8C8GUB1"/>
<reference evidence="8" key="2">
    <citation type="submission" date="2025-09" db="UniProtKB">
        <authorList>
            <consortium name="Ensembl"/>
        </authorList>
    </citation>
    <scope>IDENTIFICATION</scope>
</reference>
<dbReference type="GeneTree" id="ENSGT01050000244891"/>
<dbReference type="SMART" id="SM00185">
    <property type="entry name" value="ARM"/>
    <property type="match status" value="7"/>
</dbReference>
<dbReference type="FunFam" id="1.25.10.10:FF:000009">
    <property type="entry name" value="Importin subunit alpha"/>
    <property type="match status" value="1"/>
</dbReference>